<dbReference type="PANTHER" id="PTHR11360">
    <property type="entry name" value="MONOCARBOXYLATE TRANSPORTER"/>
    <property type="match status" value="1"/>
</dbReference>
<feature type="transmembrane region" description="Helical" evidence="3">
    <location>
        <begin position="299"/>
        <end position="316"/>
    </location>
</feature>
<dbReference type="InterPro" id="IPR020846">
    <property type="entry name" value="MFS_dom"/>
</dbReference>
<dbReference type="SUPFAM" id="SSF103473">
    <property type="entry name" value="MFS general substrate transporter"/>
    <property type="match status" value="1"/>
</dbReference>
<evidence type="ECO:0000259" key="4">
    <source>
        <dbReference type="PROSITE" id="PS50850"/>
    </source>
</evidence>
<feature type="transmembrane region" description="Helical" evidence="3">
    <location>
        <begin position="257"/>
        <end position="279"/>
    </location>
</feature>
<keyword evidence="3" id="KW-0472">Membrane</keyword>
<accession>A0ABR1JA59</accession>
<feature type="transmembrane region" description="Helical" evidence="3">
    <location>
        <begin position="184"/>
        <end position="205"/>
    </location>
</feature>
<feature type="transmembrane region" description="Helical" evidence="3">
    <location>
        <begin position="57"/>
        <end position="81"/>
    </location>
</feature>
<dbReference type="Gene3D" id="1.20.1250.20">
    <property type="entry name" value="MFS general substrate transporter like domains"/>
    <property type="match status" value="1"/>
</dbReference>
<feature type="transmembrane region" description="Helical" evidence="3">
    <location>
        <begin position="93"/>
        <end position="116"/>
    </location>
</feature>
<dbReference type="PROSITE" id="PS50850">
    <property type="entry name" value="MFS"/>
    <property type="match status" value="1"/>
</dbReference>
<organism evidence="5 6">
    <name type="scientific">Marasmiellus scandens</name>
    <dbReference type="NCBI Taxonomy" id="2682957"/>
    <lineage>
        <taxon>Eukaryota</taxon>
        <taxon>Fungi</taxon>
        <taxon>Dikarya</taxon>
        <taxon>Basidiomycota</taxon>
        <taxon>Agaricomycotina</taxon>
        <taxon>Agaricomycetes</taxon>
        <taxon>Agaricomycetidae</taxon>
        <taxon>Agaricales</taxon>
        <taxon>Marasmiineae</taxon>
        <taxon>Omphalotaceae</taxon>
        <taxon>Marasmiellus</taxon>
    </lineage>
</organism>
<keyword evidence="6" id="KW-1185">Reference proteome</keyword>
<gene>
    <name evidence="5" type="ORF">VKT23_011982</name>
</gene>
<dbReference type="InterPro" id="IPR011701">
    <property type="entry name" value="MFS"/>
</dbReference>
<proteinExistence type="inferred from homology"/>
<comment type="similarity">
    <text evidence="2">Belongs to the major facilitator superfamily. Monocarboxylate porter (TC 2.A.1.13) family.</text>
</comment>
<feature type="transmembrane region" description="Helical" evidence="3">
    <location>
        <begin position="128"/>
        <end position="146"/>
    </location>
</feature>
<comment type="subcellular location">
    <subcellularLocation>
        <location evidence="1">Membrane</location>
        <topology evidence="1">Multi-pass membrane protein</topology>
    </subcellularLocation>
</comment>
<feature type="domain" description="Major facilitator superfamily (MFS) profile" evidence="4">
    <location>
        <begin position="56"/>
        <end position="385"/>
    </location>
</feature>
<evidence type="ECO:0000313" key="6">
    <source>
        <dbReference type="Proteomes" id="UP001498398"/>
    </source>
</evidence>
<dbReference type="EMBL" id="JBANRG010000027">
    <property type="protein sequence ID" value="KAK7453307.1"/>
    <property type="molecule type" value="Genomic_DNA"/>
</dbReference>
<keyword evidence="3" id="KW-1133">Transmembrane helix</keyword>
<dbReference type="InterPro" id="IPR050327">
    <property type="entry name" value="Proton-linked_MCT"/>
</dbReference>
<reference evidence="5 6" key="1">
    <citation type="submission" date="2024-01" db="EMBL/GenBank/DDBJ databases">
        <title>A draft genome for the cacao thread blight pathogen Marasmiellus scandens.</title>
        <authorList>
            <person name="Baruah I.K."/>
            <person name="Leung J."/>
            <person name="Bukari Y."/>
            <person name="Amoako-Attah I."/>
            <person name="Meinhardt L.W."/>
            <person name="Bailey B.A."/>
            <person name="Cohen S.P."/>
        </authorList>
    </citation>
    <scope>NUCLEOTIDE SEQUENCE [LARGE SCALE GENOMIC DNA]</scope>
    <source>
        <strain evidence="5 6">GH-19</strain>
    </source>
</reference>
<evidence type="ECO:0000256" key="2">
    <source>
        <dbReference type="ARBA" id="ARBA00006727"/>
    </source>
</evidence>
<comment type="caution">
    <text evidence="5">The sequence shown here is derived from an EMBL/GenBank/DDBJ whole genome shotgun (WGS) entry which is preliminary data.</text>
</comment>
<dbReference type="InterPro" id="IPR036259">
    <property type="entry name" value="MFS_trans_sf"/>
</dbReference>
<dbReference type="Proteomes" id="UP001498398">
    <property type="component" value="Unassembled WGS sequence"/>
</dbReference>
<feature type="transmembrane region" description="Helical" evidence="3">
    <location>
        <begin position="217"/>
        <end position="236"/>
    </location>
</feature>
<keyword evidence="3" id="KW-0812">Transmembrane</keyword>
<feature type="transmembrane region" description="Helical" evidence="3">
    <location>
        <begin position="152"/>
        <end position="172"/>
    </location>
</feature>
<evidence type="ECO:0000256" key="1">
    <source>
        <dbReference type="ARBA" id="ARBA00004141"/>
    </source>
</evidence>
<evidence type="ECO:0000256" key="3">
    <source>
        <dbReference type="SAM" id="Phobius"/>
    </source>
</evidence>
<dbReference type="Pfam" id="PF07690">
    <property type="entry name" value="MFS_1"/>
    <property type="match status" value="1"/>
</dbReference>
<name>A0ABR1JA59_9AGAR</name>
<dbReference type="PANTHER" id="PTHR11360:SF284">
    <property type="entry name" value="EG:103B4.3 PROTEIN-RELATED"/>
    <property type="match status" value="1"/>
</dbReference>
<protein>
    <recommendedName>
        <fullName evidence="4">Major facilitator superfamily (MFS) profile domain-containing protein</fullName>
    </recommendedName>
</protein>
<evidence type="ECO:0000313" key="5">
    <source>
        <dbReference type="EMBL" id="KAK7453307.1"/>
    </source>
</evidence>
<sequence length="385" mass="41810">MSLQTSFDVEKELKADLPTLCRPQSERTLTPDSFDTTTKSIEVDVENPKFPDGGLKAWSVALGCFMLGCSCLGWGMVWGVLQDYYHTTMFPNTSLTVLSTIIGLANFMSNGSAYLFGVLGDRYGYKKMIALSCMIIYLCQLASAFSTKIYQLFLFQGFFNGVGIGMGMPLYISLLSQWFDKKRGLATGLTVSGTGIGGSVQVLILRPLITALGFRKALLIHSSINAMVCITAWVLISERIPRNPNARKVWMPRKVTGSFYSIAASMLVGVFGYLTPYYFSTTYTHFIVPSIESSSMKSTVPLIVMNLCLCASLFGLEGLSSITGFMFLATSPGQFTGALLSSAILSSSGNNWTAVAMYSGGMQILGAACILYGETISCLQDFTLN</sequence>